<comment type="caution">
    <text evidence="2">The sequence shown here is derived from an EMBL/GenBank/DDBJ whole genome shotgun (WGS) entry which is preliminary data.</text>
</comment>
<dbReference type="Gene3D" id="2.60.40.1880">
    <property type="entry name" value="Invasion associated locus B (IalB) protein"/>
    <property type="match status" value="1"/>
</dbReference>
<dbReference type="Pfam" id="PF06776">
    <property type="entry name" value="IalB"/>
    <property type="match status" value="1"/>
</dbReference>
<reference evidence="2 3" key="1">
    <citation type="submission" date="2019-09" db="EMBL/GenBank/DDBJ databases">
        <title>YIM 48816 draft genome.</title>
        <authorList>
            <person name="Jiang L."/>
        </authorList>
    </citation>
    <scope>NUCLEOTIDE SEQUENCE [LARGE SCALE GENOMIC DNA]</scope>
    <source>
        <strain evidence="2 3">YIM 48816</strain>
    </source>
</reference>
<name>A0A6L3T3E8_9HYPH</name>
<feature type="chain" id="PRO_5026857076" evidence="1">
    <location>
        <begin position="34"/>
        <end position="224"/>
    </location>
</feature>
<keyword evidence="1" id="KW-0732">Signal</keyword>
<feature type="signal peptide" evidence="1">
    <location>
        <begin position="1"/>
        <end position="33"/>
    </location>
</feature>
<dbReference type="AlphaFoldDB" id="A0A6L3T3E8"/>
<evidence type="ECO:0000313" key="2">
    <source>
        <dbReference type="EMBL" id="KAB1080451.1"/>
    </source>
</evidence>
<gene>
    <name evidence="2" type="ORF">F6X53_07100</name>
</gene>
<dbReference type="InterPro" id="IPR010642">
    <property type="entry name" value="Invasion_prot_B"/>
</dbReference>
<dbReference type="RefSeq" id="WP_150998799.1">
    <property type="nucleotide sequence ID" value="NZ_BPQY01000416.1"/>
</dbReference>
<organism evidence="2 3">
    <name type="scientific">Methylobacterium soli</name>
    <dbReference type="NCBI Taxonomy" id="553447"/>
    <lineage>
        <taxon>Bacteria</taxon>
        <taxon>Pseudomonadati</taxon>
        <taxon>Pseudomonadota</taxon>
        <taxon>Alphaproteobacteria</taxon>
        <taxon>Hyphomicrobiales</taxon>
        <taxon>Methylobacteriaceae</taxon>
        <taxon>Methylobacterium</taxon>
    </lineage>
</organism>
<evidence type="ECO:0000313" key="3">
    <source>
        <dbReference type="Proteomes" id="UP000474159"/>
    </source>
</evidence>
<dbReference type="InterPro" id="IPR038696">
    <property type="entry name" value="IalB_sf"/>
</dbReference>
<keyword evidence="3" id="KW-1185">Reference proteome</keyword>
<dbReference type="Proteomes" id="UP000474159">
    <property type="component" value="Unassembled WGS sequence"/>
</dbReference>
<accession>A0A6L3T3E8</accession>
<dbReference type="OrthoDB" id="7375326at2"/>
<protein>
    <submittedName>
        <fullName evidence="2">Invasion associated locus B family protein</fullName>
    </submittedName>
</protein>
<evidence type="ECO:0000256" key="1">
    <source>
        <dbReference type="SAM" id="SignalP"/>
    </source>
</evidence>
<dbReference type="EMBL" id="VZZK01000005">
    <property type="protein sequence ID" value="KAB1080451.1"/>
    <property type="molecule type" value="Genomic_DNA"/>
</dbReference>
<proteinExistence type="predicted"/>
<sequence>MRSADPARPRRRGAKAAILAALGLPLLAGAVEAASLPEQEEWLGLRGRAEPDLDRPEATPAAEPNYRIKPSEIALPEGAARGSVRRLIQPFGPWTLICDENLRRREKICNVSQSILDRAGRAVFNWSLAATRMGAPAFILRAPRAGPGRPDLAVRIAASDPQPVELARCDAHQCLGFLAVTPALRGAIRAGAAIEITYRSGADADPVRFATTLDGLASALAAIR</sequence>